<name>A0A9D3NRY3_9TELE</name>
<dbReference type="AlphaFoldDB" id="A0A9D3NRY3"/>
<evidence type="ECO:0000313" key="1">
    <source>
        <dbReference type="EMBL" id="KAG7327179.1"/>
    </source>
</evidence>
<proteinExistence type="predicted"/>
<organism evidence="1 2">
    <name type="scientific">Hemibagrus wyckioides</name>
    <dbReference type="NCBI Taxonomy" id="337641"/>
    <lineage>
        <taxon>Eukaryota</taxon>
        <taxon>Metazoa</taxon>
        <taxon>Chordata</taxon>
        <taxon>Craniata</taxon>
        <taxon>Vertebrata</taxon>
        <taxon>Euteleostomi</taxon>
        <taxon>Actinopterygii</taxon>
        <taxon>Neopterygii</taxon>
        <taxon>Teleostei</taxon>
        <taxon>Ostariophysi</taxon>
        <taxon>Siluriformes</taxon>
        <taxon>Bagridae</taxon>
        <taxon>Hemibagrus</taxon>
    </lineage>
</organism>
<accession>A0A9D3NRY3</accession>
<evidence type="ECO:0000313" key="2">
    <source>
        <dbReference type="Proteomes" id="UP000824219"/>
    </source>
</evidence>
<dbReference type="EMBL" id="JAHKSW010000010">
    <property type="protein sequence ID" value="KAG7327179.1"/>
    <property type="molecule type" value="Genomic_DNA"/>
</dbReference>
<protein>
    <submittedName>
        <fullName evidence="1">Uncharacterized protein</fullName>
    </submittedName>
</protein>
<dbReference type="Proteomes" id="UP000824219">
    <property type="component" value="Linkage Group LG10"/>
</dbReference>
<comment type="caution">
    <text evidence="1">The sequence shown here is derived from an EMBL/GenBank/DDBJ whole genome shotgun (WGS) entry which is preliminary data.</text>
</comment>
<reference evidence="1 2" key="1">
    <citation type="submission" date="2021-06" db="EMBL/GenBank/DDBJ databases">
        <title>Chromosome-level genome assembly of the red-tail catfish (Hemibagrus wyckioides).</title>
        <authorList>
            <person name="Shao F."/>
        </authorList>
    </citation>
    <scope>NUCLEOTIDE SEQUENCE [LARGE SCALE GENOMIC DNA]</scope>
    <source>
        <strain evidence="1">EC202008001</strain>
        <tissue evidence="1">Blood</tissue>
    </source>
</reference>
<keyword evidence="2" id="KW-1185">Reference proteome</keyword>
<sequence length="87" mass="9473">MKMSLMIRYDLSSFRRRPSLALCPVPIAFFRGNGGSAPRTREVPVPARTNSCLASPTCPARLALSCTLVLAEWQNLPAASVLVLVEE</sequence>
<gene>
    <name evidence="1" type="ORF">KOW79_008785</name>
</gene>